<dbReference type="KEGG" id="rub:GBA63_03795"/>
<accession>A0A6G8Q603</accession>
<evidence type="ECO:0000256" key="2">
    <source>
        <dbReference type="RuleBase" id="RU003616"/>
    </source>
</evidence>
<dbReference type="CDD" id="cd06464">
    <property type="entry name" value="ACD_sHsps-like"/>
    <property type="match status" value="1"/>
</dbReference>
<reference evidence="4 5" key="1">
    <citation type="submission" date="2019-10" db="EMBL/GenBank/DDBJ databases">
        <title>Rubrobacter sp nov SCSIO 52090 isolated from a deep-sea sediment in the South China Sea.</title>
        <authorList>
            <person name="Chen R.W."/>
        </authorList>
    </citation>
    <scope>NUCLEOTIDE SEQUENCE [LARGE SCALE GENOMIC DNA]</scope>
    <source>
        <strain evidence="4 5">SCSIO 52909</strain>
    </source>
</reference>
<dbReference type="EMBL" id="CP045119">
    <property type="protein sequence ID" value="QIN81859.1"/>
    <property type="molecule type" value="Genomic_DNA"/>
</dbReference>
<dbReference type="Proteomes" id="UP000501452">
    <property type="component" value="Chromosome"/>
</dbReference>
<feature type="domain" description="SHSP" evidence="3">
    <location>
        <begin position="37"/>
        <end position="151"/>
    </location>
</feature>
<dbReference type="PROSITE" id="PS01031">
    <property type="entry name" value="SHSP"/>
    <property type="match status" value="1"/>
</dbReference>
<comment type="similarity">
    <text evidence="1 2">Belongs to the small heat shock protein (HSP20) family.</text>
</comment>
<dbReference type="RefSeq" id="WP_166173625.1">
    <property type="nucleotide sequence ID" value="NZ_CP045119.1"/>
</dbReference>
<keyword evidence="5" id="KW-1185">Reference proteome</keyword>
<dbReference type="SUPFAM" id="SSF49764">
    <property type="entry name" value="HSP20-like chaperones"/>
    <property type="match status" value="1"/>
</dbReference>
<dbReference type="Gene3D" id="2.60.40.790">
    <property type="match status" value="1"/>
</dbReference>
<dbReference type="AlphaFoldDB" id="A0A6G8Q603"/>
<dbReference type="InterPro" id="IPR002068">
    <property type="entry name" value="A-crystallin/Hsp20_dom"/>
</dbReference>
<name>A0A6G8Q603_9ACTN</name>
<dbReference type="Pfam" id="PF00011">
    <property type="entry name" value="HSP20"/>
    <property type="match status" value="1"/>
</dbReference>
<evidence type="ECO:0000313" key="5">
    <source>
        <dbReference type="Proteomes" id="UP000501452"/>
    </source>
</evidence>
<dbReference type="PANTHER" id="PTHR11527">
    <property type="entry name" value="HEAT-SHOCK PROTEIN 20 FAMILY MEMBER"/>
    <property type="match status" value="1"/>
</dbReference>
<sequence>MGKARNPFRGLIDHMSEMARMREYAEGGGQAQEDQRRTHATAWVPTTDIFARGDDLVIRCELAGVRQEDIDISLVNGVLSISGERRSGLDDEELEFFTRERYFGHFRRTIALPDGVDASRLDAGFEDGLLEINVKGGANLPEPQRVRIRSQVG</sequence>
<dbReference type="InterPro" id="IPR008978">
    <property type="entry name" value="HSP20-like_chaperone"/>
</dbReference>
<dbReference type="InterPro" id="IPR031107">
    <property type="entry name" value="Small_HSP"/>
</dbReference>
<gene>
    <name evidence="4" type="ORF">GBA63_03795</name>
</gene>
<evidence type="ECO:0000256" key="1">
    <source>
        <dbReference type="PROSITE-ProRule" id="PRU00285"/>
    </source>
</evidence>
<proteinExistence type="inferred from homology"/>
<evidence type="ECO:0000259" key="3">
    <source>
        <dbReference type="PROSITE" id="PS01031"/>
    </source>
</evidence>
<protein>
    <submittedName>
        <fullName evidence="4">Hsp20 family protein</fullName>
    </submittedName>
</protein>
<evidence type="ECO:0000313" key="4">
    <source>
        <dbReference type="EMBL" id="QIN81859.1"/>
    </source>
</evidence>
<organism evidence="4 5">
    <name type="scientific">Rubrobacter tropicus</name>
    <dbReference type="NCBI Taxonomy" id="2653851"/>
    <lineage>
        <taxon>Bacteria</taxon>
        <taxon>Bacillati</taxon>
        <taxon>Actinomycetota</taxon>
        <taxon>Rubrobacteria</taxon>
        <taxon>Rubrobacterales</taxon>
        <taxon>Rubrobacteraceae</taxon>
        <taxon>Rubrobacter</taxon>
    </lineage>
</organism>